<name>A0A6H2END2_9ACTO</name>
<proteinExistence type="predicted"/>
<reference evidence="1 2" key="1">
    <citation type="submission" date="2020-03" db="EMBL/GenBank/DDBJ databases">
        <title>Complete genome of Arcanobacterium buesumensis sp. nov. strain 2701.</title>
        <authorList>
            <person name="Borowiak M."/>
            <person name="Alssahen M."/>
            <person name="Laemmler C."/>
            <person name="Malorny B."/>
            <person name="Hassan A."/>
            <person name="Prenger-Berninghoff E."/>
            <person name="Ploetz M."/>
            <person name="Abdulmawjood A."/>
        </authorList>
    </citation>
    <scope>NUCLEOTIDE SEQUENCE [LARGE SCALE GENOMIC DNA]</scope>
    <source>
        <strain evidence="1 2">2701</strain>
    </source>
</reference>
<dbReference type="EMBL" id="CP050804">
    <property type="protein sequence ID" value="QJC22574.1"/>
    <property type="molecule type" value="Genomic_DNA"/>
</dbReference>
<evidence type="ECO:0000313" key="1">
    <source>
        <dbReference type="EMBL" id="QJC22574.1"/>
    </source>
</evidence>
<accession>A0A6H2END2</accession>
<evidence type="ECO:0000313" key="2">
    <source>
        <dbReference type="Proteomes" id="UP000502298"/>
    </source>
</evidence>
<gene>
    <name evidence="1" type="ORF">HC352_08720</name>
</gene>
<protein>
    <submittedName>
        <fullName evidence="1">DUF1801 domain-containing protein</fullName>
    </submittedName>
</protein>
<keyword evidence="2" id="KW-1185">Reference proteome</keyword>
<dbReference type="KEGG" id="arca:HC352_08720"/>
<dbReference type="Proteomes" id="UP000502298">
    <property type="component" value="Chromosome"/>
</dbReference>
<dbReference type="AlphaFoldDB" id="A0A6H2END2"/>
<sequence length="152" mass="16882">MKRWKVSGDHSMTYGKGEWMRIGPACSFGKPVTVPEFLARLPETIAPDAAELAHIFCDVTGHEPIMWGPAIVGYGETNPGAKPDCLCDGLEIGFAARPDRLFLYLRHYASYYEEFSTRLGNVHCGRACISFASLADVDRAVLRELLTYAWHG</sequence>
<organism evidence="1 2">
    <name type="scientific">Arcanobacterium buesumense</name>
    <dbReference type="NCBI Taxonomy" id="2722751"/>
    <lineage>
        <taxon>Bacteria</taxon>
        <taxon>Bacillati</taxon>
        <taxon>Actinomycetota</taxon>
        <taxon>Actinomycetes</taxon>
        <taxon>Actinomycetales</taxon>
        <taxon>Actinomycetaceae</taxon>
        <taxon>Arcanobacterium</taxon>
    </lineage>
</organism>
<dbReference type="RefSeq" id="WP_168918496.1">
    <property type="nucleotide sequence ID" value="NZ_CP050804.1"/>
</dbReference>